<feature type="transmembrane region" description="Helical" evidence="1">
    <location>
        <begin position="44"/>
        <end position="65"/>
    </location>
</feature>
<organism evidence="3 4">
    <name type="scientific">Halapricum salinum</name>
    <dbReference type="NCBI Taxonomy" id="1457250"/>
    <lineage>
        <taxon>Archaea</taxon>
        <taxon>Methanobacteriati</taxon>
        <taxon>Methanobacteriota</taxon>
        <taxon>Stenosarchaea group</taxon>
        <taxon>Halobacteria</taxon>
        <taxon>Halobacteriales</taxon>
        <taxon>Haloarculaceae</taxon>
        <taxon>Halapricum</taxon>
    </lineage>
</organism>
<dbReference type="GeneID" id="39846255"/>
<keyword evidence="1" id="KW-0472">Membrane</keyword>
<keyword evidence="1" id="KW-1133">Transmembrane helix</keyword>
<evidence type="ECO:0000313" key="3">
    <source>
        <dbReference type="EMBL" id="QCC49751.1"/>
    </source>
</evidence>
<dbReference type="KEGG" id="hsn:DV733_00255"/>
<proteinExistence type="predicted"/>
<accession>A0A4D6H8F3</accession>
<evidence type="ECO:0000313" key="4">
    <source>
        <dbReference type="Proteomes" id="UP000296706"/>
    </source>
</evidence>
<evidence type="ECO:0000256" key="1">
    <source>
        <dbReference type="SAM" id="Phobius"/>
    </source>
</evidence>
<sequence>MFGLSETAISALVVLAVTISFPCFLYGAWIMIDNDPITWDILVWHLKYILVGLALTTIPMLFWMLPRLLQQFGGFGVFHAVIGLHAYAFLLFGFTGIVRIFRAKWRHDLYHDYDEDVLLDEIGGERMDHWRARLRIGVVGYVVLWIGAYLTGLAKFFIRYDPLRFL</sequence>
<dbReference type="InterPro" id="IPR055745">
    <property type="entry name" value="DUF7321"/>
</dbReference>
<gene>
    <name evidence="3" type="ORF">DV733_00255</name>
</gene>
<protein>
    <recommendedName>
        <fullName evidence="2">DUF7321 domain-containing protein</fullName>
    </recommendedName>
</protein>
<keyword evidence="1" id="KW-0812">Transmembrane</keyword>
<dbReference type="OrthoDB" id="211573at2157"/>
<dbReference type="AlphaFoldDB" id="A0A4D6H8F3"/>
<keyword evidence="4" id="KW-1185">Reference proteome</keyword>
<feature type="transmembrane region" description="Helical" evidence="1">
    <location>
        <begin position="136"/>
        <end position="158"/>
    </location>
</feature>
<reference evidence="3 4" key="1">
    <citation type="journal article" date="2019" name="Nat. Commun.">
        <title>A new type of DNA phosphorothioation-based antiviral system in archaea.</title>
        <authorList>
            <person name="Xiong L."/>
            <person name="Liu S."/>
            <person name="Chen S."/>
            <person name="Xiao Y."/>
            <person name="Zhu B."/>
            <person name="Gao Y."/>
            <person name="Zhang Y."/>
            <person name="Chen B."/>
            <person name="Luo J."/>
            <person name="Deng Z."/>
            <person name="Chen X."/>
            <person name="Wang L."/>
            <person name="Chen S."/>
        </authorList>
    </citation>
    <scope>NUCLEOTIDE SEQUENCE [LARGE SCALE GENOMIC DNA]</scope>
    <source>
        <strain evidence="3 4">CBA1105</strain>
    </source>
</reference>
<evidence type="ECO:0000259" key="2">
    <source>
        <dbReference type="Pfam" id="PF24007"/>
    </source>
</evidence>
<feature type="transmembrane region" description="Helical" evidence="1">
    <location>
        <begin position="77"/>
        <end position="101"/>
    </location>
</feature>
<dbReference type="Pfam" id="PF24007">
    <property type="entry name" value="DUF7321"/>
    <property type="match status" value="1"/>
</dbReference>
<dbReference type="Proteomes" id="UP000296706">
    <property type="component" value="Chromosome"/>
</dbReference>
<dbReference type="EMBL" id="CP031310">
    <property type="protein sequence ID" value="QCC49751.1"/>
    <property type="molecule type" value="Genomic_DNA"/>
</dbReference>
<dbReference type="STRING" id="1457250.GCA_000755225_02341"/>
<feature type="domain" description="DUF7321" evidence="2">
    <location>
        <begin position="7"/>
        <end position="160"/>
    </location>
</feature>
<name>A0A4D6H8F3_9EURY</name>
<dbReference type="RefSeq" id="WP_049993197.1">
    <property type="nucleotide sequence ID" value="NZ_CP031310.1"/>
</dbReference>
<feature type="transmembrane region" description="Helical" evidence="1">
    <location>
        <begin position="12"/>
        <end position="32"/>
    </location>
</feature>